<evidence type="ECO:0000256" key="2">
    <source>
        <dbReference type="ARBA" id="ARBA00001946"/>
    </source>
</evidence>
<feature type="domain" description="Nudix hydrolase" evidence="7">
    <location>
        <begin position="25"/>
        <end position="220"/>
    </location>
</feature>
<evidence type="ECO:0000256" key="4">
    <source>
        <dbReference type="ARBA" id="ARBA00022801"/>
    </source>
</evidence>
<gene>
    <name evidence="8" type="ordered locus">AZC_1857</name>
</gene>
<comment type="cofactor">
    <cofactor evidence="2">
        <name>Mg(2+)</name>
        <dbReference type="ChEBI" id="CHEBI:18420"/>
    </cofactor>
</comment>
<evidence type="ECO:0000313" key="9">
    <source>
        <dbReference type="Proteomes" id="UP000000270"/>
    </source>
</evidence>
<name>A8I2D7_AZOC5</name>
<keyword evidence="6" id="KW-0464">Manganese</keyword>
<proteinExistence type="predicted"/>
<reference evidence="8 9" key="1">
    <citation type="journal article" date="2007" name="Appl. Environ. Microbiol.">
        <title>Rhizobial factors required for stem nodule maturation and maintenance in Sesbania rostrata-Azorhizobium caulinodans ORS571 symbiosis.</title>
        <authorList>
            <person name="Suzuki S."/>
            <person name="Aono T."/>
            <person name="Lee KB."/>
            <person name="Suzuki T."/>
            <person name="Liu CT."/>
            <person name="Miwa H."/>
            <person name="Wakao S."/>
            <person name="Iki T."/>
            <person name="Oyaizu H."/>
        </authorList>
    </citation>
    <scope>NUCLEOTIDE SEQUENCE [LARGE SCALE GENOMIC DNA]</scope>
    <source>
        <strain evidence="9">ATCC 43989 / DSM 5975 / JCM 20966 / LMG 6465 / NBRC 14845 / NCIMB 13405 / ORS 571</strain>
    </source>
</reference>
<protein>
    <recommendedName>
        <fullName evidence="7">Nudix hydrolase domain-containing protein</fullName>
    </recommendedName>
</protein>
<dbReference type="AlphaFoldDB" id="A8I2D7"/>
<dbReference type="PROSITE" id="PS51462">
    <property type="entry name" value="NUDIX"/>
    <property type="match status" value="1"/>
</dbReference>
<accession>A8I2D7</accession>
<dbReference type="InterPro" id="IPR039121">
    <property type="entry name" value="NUDT19"/>
</dbReference>
<dbReference type="KEGG" id="azc:AZC_1857"/>
<evidence type="ECO:0000256" key="3">
    <source>
        <dbReference type="ARBA" id="ARBA00022723"/>
    </source>
</evidence>
<keyword evidence="4" id="KW-0378">Hydrolase</keyword>
<sequence>MTQPTHALAERLTAAERRQDSPNVRPRDAASLILVDRSRKAPRILMGLRHPSHRFMPNVFVFPGGRVEASDRAMPVYGMLDADSERRLMANVQRPSAQRARALAAAAIRETFEETGLLIGTTEAGAPEAPEGEWSAFAAQGVYPNLEALSFVLRAITPPRRPKRFDTRFFLADVSDVAHRVDGKVGPDSELIELRWLTVEETAKAELPTITRVVLEEVGARLAAGLPRHAPVPFYAMRRGTFVRSLLD</sequence>
<comment type="cofactor">
    <cofactor evidence="1">
        <name>Mn(2+)</name>
        <dbReference type="ChEBI" id="CHEBI:29035"/>
    </cofactor>
</comment>
<dbReference type="EMBL" id="AP009384">
    <property type="protein sequence ID" value="BAF87855.1"/>
    <property type="molecule type" value="Genomic_DNA"/>
</dbReference>
<reference evidence="9" key="2">
    <citation type="submission" date="2007-04" db="EMBL/GenBank/DDBJ databases">
        <title>Complete genome sequence of the nitrogen-fixing bacterium Azorhizobium caulinodans ORS571.</title>
        <authorList>
            <person name="Lee K.B."/>
            <person name="Backer P.D."/>
            <person name="Aono T."/>
            <person name="Liu C.T."/>
            <person name="Suzuki S."/>
            <person name="Suzuki T."/>
            <person name="Kaneko T."/>
            <person name="Yamada M."/>
            <person name="Tabata S."/>
            <person name="Kupfer D.M."/>
            <person name="Najar F.Z."/>
            <person name="Wiley G.B."/>
            <person name="Roe B."/>
            <person name="Binnewies T."/>
            <person name="Ussery D."/>
            <person name="Vereecke D."/>
            <person name="Gevers D."/>
            <person name="Holsters M."/>
            <person name="Oyaizu H."/>
        </authorList>
    </citation>
    <scope>NUCLEOTIDE SEQUENCE [LARGE SCALE GENOMIC DNA]</scope>
    <source>
        <strain evidence="9">ATCC 43989 / DSM 5975 / JCM 20966 / LMG 6465 / NBRC 14845 / NCIMB 13405 / ORS 571</strain>
    </source>
</reference>
<dbReference type="InterPro" id="IPR015797">
    <property type="entry name" value="NUDIX_hydrolase-like_dom_sf"/>
</dbReference>
<dbReference type="SUPFAM" id="SSF55811">
    <property type="entry name" value="Nudix"/>
    <property type="match status" value="1"/>
</dbReference>
<reference evidence="8 9" key="4">
    <citation type="journal article" date="2009" name="Appl. Environ. Microbiol.">
        <title>Comparative genome-wide transcriptional profiling of Azorhizobium caulinodans ORS571 grown under free-living and symbiotic conditions.</title>
        <authorList>
            <person name="Tsukada S."/>
            <person name="Aono T."/>
            <person name="Akiba N."/>
            <person name="Lee KB."/>
            <person name="Liu CT."/>
            <person name="Toyazaki H."/>
            <person name="Oyaizu H."/>
        </authorList>
    </citation>
    <scope>NUCLEOTIDE SEQUENCE [LARGE SCALE GENOMIC DNA]</scope>
    <source>
        <strain evidence="9">ATCC 43989 / DSM 5975 / JCM 20966 / LMG 6465 / NBRC 14845 / NCIMB 13405 / ORS 571</strain>
    </source>
</reference>
<dbReference type="Proteomes" id="UP000000270">
    <property type="component" value="Chromosome"/>
</dbReference>
<organism evidence="8 9">
    <name type="scientific">Azorhizobium caulinodans (strain ATCC 43989 / DSM 5975 / JCM 20966 / LMG 6465 / NBRC 14845 / NCIMB 13405 / ORS 571)</name>
    <dbReference type="NCBI Taxonomy" id="438753"/>
    <lineage>
        <taxon>Bacteria</taxon>
        <taxon>Pseudomonadati</taxon>
        <taxon>Pseudomonadota</taxon>
        <taxon>Alphaproteobacteria</taxon>
        <taxon>Hyphomicrobiales</taxon>
        <taxon>Xanthobacteraceae</taxon>
        <taxon>Azorhizobium</taxon>
    </lineage>
</organism>
<dbReference type="InterPro" id="IPR000086">
    <property type="entry name" value="NUDIX_hydrolase_dom"/>
</dbReference>
<dbReference type="GO" id="GO:0046872">
    <property type="term" value="F:metal ion binding"/>
    <property type="evidence" value="ECO:0007669"/>
    <property type="project" value="UniProtKB-KW"/>
</dbReference>
<dbReference type="PANTHER" id="PTHR12318:SF0">
    <property type="entry name" value="ACYL-COENZYME A DIPHOSPHATASE NUDT19"/>
    <property type="match status" value="1"/>
</dbReference>
<evidence type="ECO:0000256" key="5">
    <source>
        <dbReference type="ARBA" id="ARBA00022842"/>
    </source>
</evidence>
<evidence type="ECO:0000259" key="7">
    <source>
        <dbReference type="PROSITE" id="PS51462"/>
    </source>
</evidence>
<dbReference type="PANTHER" id="PTHR12318">
    <property type="entry name" value="TESTOSTERONE-REGULATED PROTEIN RP2"/>
    <property type="match status" value="1"/>
</dbReference>
<reference evidence="8 9" key="5">
    <citation type="journal article" date="2010" name="Appl. Environ. Microbiol.">
        <title>phrR-like gene praR of Azorhizobium caulinodans ORS571 is essential for symbiosis with Sesbania rostrata and is involved in expression of reb genes.</title>
        <authorList>
            <person name="Akiba N."/>
            <person name="Aono T."/>
            <person name="Toyazaki H."/>
            <person name="Sato S."/>
            <person name="Oyaizu H."/>
        </authorList>
    </citation>
    <scope>NUCLEOTIDE SEQUENCE [LARGE SCALE GENOMIC DNA]</scope>
    <source>
        <strain evidence="9">ATCC 43989 / DSM 5975 / JCM 20966 / LMG 6465 / NBRC 14845 / NCIMB 13405 / ORS 571</strain>
    </source>
</reference>
<dbReference type="CDD" id="cd18870">
    <property type="entry name" value="NUDIX_AcylCoAdiphos_Nudt19"/>
    <property type="match status" value="1"/>
</dbReference>
<dbReference type="GO" id="GO:0016818">
    <property type="term" value="F:hydrolase activity, acting on acid anhydrides, in phosphorus-containing anhydrides"/>
    <property type="evidence" value="ECO:0007669"/>
    <property type="project" value="InterPro"/>
</dbReference>
<keyword evidence="9" id="KW-1185">Reference proteome</keyword>
<evidence type="ECO:0000256" key="6">
    <source>
        <dbReference type="ARBA" id="ARBA00023211"/>
    </source>
</evidence>
<dbReference type="RefSeq" id="WP_012170385.1">
    <property type="nucleotide sequence ID" value="NC_009937.1"/>
</dbReference>
<reference evidence="8 9" key="3">
    <citation type="journal article" date="2008" name="BMC Genomics">
        <title>The genome of the versatile nitrogen fixer Azorhizobium caulinodans ORS571.</title>
        <authorList>
            <person name="Lee KB."/>
            <person name="Backer P.D."/>
            <person name="Aono T."/>
            <person name="Liu CT."/>
            <person name="Suzuki S."/>
            <person name="Suzuki T."/>
            <person name="Kaneko T."/>
            <person name="Yamada M."/>
            <person name="Tabata S."/>
            <person name="Kupfer D.M."/>
            <person name="Najar F.Z."/>
            <person name="Wiley G.B."/>
            <person name="Roe B."/>
            <person name="Binnewies T.T."/>
            <person name="Ussery D.W."/>
            <person name="D'Haeze W."/>
            <person name="Herder J.D."/>
            <person name="Gevers D."/>
            <person name="Vereecke D."/>
            <person name="Holsters M."/>
            <person name="Oyaizu H."/>
        </authorList>
    </citation>
    <scope>NUCLEOTIDE SEQUENCE [LARGE SCALE GENOMIC DNA]</scope>
    <source>
        <strain evidence="9">ATCC 43989 / DSM 5975 / JCM 20966 / LMG 6465 / NBRC 14845 / NCIMB 13405 / ORS 571</strain>
    </source>
</reference>
<dbReference type="STRING" id="438753.AZC_1857"/>
<dbReference type="HOGENOM" id="CLU_100941_0_0_5"/>
<reference evidence="8 9" key="6">
    <citation type="journal article" date="2011" name="Appl. Environ. Microbiol.">
        <title>Involvement of the azorhizobial chromosome partition gene (parA) in the onset of bacteroid differentiation during Sesbania rostrata stem nodule development.</title>
        <authorList>
            <person name="Liu CT."/>
            <person name="Lee KB."/>
            <person name="Wang YS."/>
            <person name="Peng MH."/>
            <person name="Lee KT."/>
            <person name="Suzuki S."/>
            <person name="Suzuki T."/>
            <person name="Oyaizu H."/>
        </authorList>
    </citation>
    <scope>NUCLEOTIDE SEQUENCE [LARGE SCALE GENOMIC DNA]</scope>
    <source>
        <strain evidence="9">ATCC 43989 / DSM 5975 / JCM 20966 / LMG 6465 / NBRC 14845 / NCIMB 13405 / ORS 571</strain>
    </source>
</reference>
<keyword evidence="3" id="KW-0479">Metal-binding</keyword>
<keyword evidence="5" id="KW-0460">Magnesium</keyword>
<dbReference type="Gene3D" id="3.90.79.10">
    <property type="entry name" value="Nucleoside Triphosphate Pyrophosphohydrolase"/>
    <property type="match status" value="1"/>
</dbReference>
<evidence type="ECO:0000313" key="8">
    <source>
        <dbReference type="EMBL" id="BAF87855.1"/>
    </source>
</evidence>
<dbReference type="eggNOG" id="COG0494">
    <property type="taxonomic scope" value="Bacteria"/>
</dbReference>
<evidence type="ECO:0000256" key="1">
    <source>
        <dbReference type="ARBA" id="ARBA00001936"/>
    </source>
</evidence>